<evidence type="ECO:0000259" key="8">
    <source>
        <dbReference type="Pfam" id="PF01288"/>
    </source>
</evidence>
<evidence type="ECO:0000256" key="3">
    <source>
        <dbReference type="ARBA" id="ARBA00022679"/>
    </source>
</evidence>
<dbReference type="InterPro" id="IPR035907">
    <property type="entry name" value="Hppk_sf"/>
</dbReference>
<keyword evidence="7" id="KW-0289">Folate biosynthesis</keyword>
<dbReference type="Pfam" id="PF01288">
    <property type="entry name" value="HPPK"/>
    <property type="match status" value="1"/>
</dbReference>
<sequence>MDEEVAYLGLGTNIGDRLNNLIDAKSRLKSIPGIRLQKTSSVYETEPAGMSVANSFLNAAFSVMTSLSPHQLLYSLQGLESDMGRQKGMKMEPRIMDVDLLMYGSFRIQEEDLIVPHPRMHQRRFVLVPLCEIAPEAVHPVLARKVRDILLELGDEDGVRFYSEFPLKDIGER</sequence>
<dbReference type="SUPFAM" id="SSF55083">
    <property type="entry name" value="6-hydroxymethyl-7,8-dihydropterin pyrophosphokinase, HPPK"/>
    <property type="match status" value="1"/>
</dbReference>
<dbReference type="EC" id="2.7.6.3" evidence="2"/>
<keyword evidence="3 9" id="KW-0808">Transferase</keyword>
<dbReference type="Proteomes" id="UP000315525">
    <property type="component" value="Unassembled WGS sequence"/>
</dbReference>
<evidence type="ECO:0000256" key="7">
    <source>
        <dbReference type="ARBA" id="ARBA00022909"/>
    </source>
</evidence>
<dbReference type="GO" id="GO:0005524">
    <property type="term" value="F:ATP binding"/>
    <property type="evidence" value="ECO:0007669"/>
    <property type="project" value="UniProtKB-KW"/>
</dbReference>
<evidence type="ECO:0000256" key="1">
    <source>
        <dbReference type="ARBA" id="ARBA00005051"/>
    </source>
</evidence>
<proteinExistence type="predicted"/>
<dbReference type="CDD" id="cd00483">
    <property type="entry name" value="HPPK"/>
    <property type="match status" value="1"/>
</dbReference>
<dbReference type="NCBIfam" id="TIGR01498">
    <property type="entry name" value="folK"/>
    <property type="match status" value="1"/>
</dbReference>
<organism evidence="9 10">
    <name type="scientific">candidate division TA06 bacterium</name>
    <dbReference type="NCBI Taxonomy" id="2250710"/>
    <lineage>
        <taxon>Bacteria</taxon>
        <taxon>Bacteria division TA06</taxon>
    </lineage>
</organism>
<evidence type="ECO:0000256" key="2">
    <source>
        <dbReference type="ARBA" id="ARBA00013253"/>
    </source>
</evidence>
<reference evidence="9 10" key="1">
    <citation type="submission" date="2019-03" db="EMBL/GenBank/DDBJ databases">
        <title>Metabolic potential of uncultured bacteria and archaea associated with petroleum seepage in deep-sea sediments.</title>
        <authorList>
            <person name="Dong X."/>
            <person name="Hubert C."/>
        </authorList>
    </citation>
    <scope>NUCLEOTIDE SEQUENCE [LARGE SCALE GENOMIC DNA]</scope>
    <source>
        <strain evidence="9">E44_bin18</strain>
    </source>
</reference>
<dbReference type="GO" id="GO:0016301">
    <property type="term" value="F:kinase activity"/>
    <property type="evidence" value="ECO:0007669"/>
    <property type="project" value="UniProtKB-KW"/>
</dbReference>
<keyword evidence="6" id="KW-0067">ATP-binding</keyword>
<accession>A0A523UTN5</accession>
<dbReference type="Gene3D" id="3.30.70.560">
    <property type="entry name" value="7,8-Dihydro-6-hydroxymethylpterin-pyrophosphokinase HPPK"/>
    <property type="match status" value="1"/>
</dbReference>
<dbReference type="InterPro" id="IPR000550">
    <property type="entry name" value="Hppk"/>
</dbReference>
<protein>
    <recommendedName>
        <fullName evidence="2">2-amino-4-hydroxy-6-hydroxymethyldihydropteridine diphosphokinase</fullName>
        <ecNumber evidence="2">2.7.6.3</ecNumber>
    </recommendedName>
</protein>
<comment type="pathway">
    <text evidence="1">Cofactor biosynthesis; tetrahydrofolate biosynthesis; 2-amino-4-hydroxy-6-hydroxymethyl-7,8-dihydropteridine diphosphate from 7,8-dihydroneopterin triphosphate: step 4/4.</text>
</comment>
<dbReference type="GO" id="GO:0046656">
    <property type="term" value="P:folic acid biosynthetic process"/>
    <property type="evidence" value="ECO:0007669"/>
    <property type="project" value="UniProtKB-KW"/>
</dbReference>
<feature type="domain" description="7,8-dihydro-6-hydroxymethylpterin-pyrophosphokinase" evidence="8">
    <location>
        <begin position="7"/>
        <end position="135"/>
    </location>
</feature>
<dbReference type="GO" id="GO:0046654">
    <property type="term" value="P:tetrahydrofolate biosynthetic process"/>
    <property type="evidence" value="ECO:0007669"/>
    <property type="project" value="UniProtKB-UniPathway"/>
</dbReference>
<evidence type="ECO:0000256" key="4">
    <source>
        <dbReference type="ARBA" id="ARBA00022741"/>
    </source>
</evidence>
<dbReference type="PANTHER" id="PTHR43071">
    <property type="entry name" value="2-AMINO-4-HYDROXY-6-HYDROXYMETHYLDIHYDROPTERIDINE PYROPHOSPHOKINASE"/>
    <property type="match status" value="1"/>
</dbReference>
<evidence type="ECO:0000256" key="5">
    <source>
        <dbReference type="ARBA" id="ARBA00022777"/>
    </source>
</evidence>
<evidence type="ECO:0000313" key="10">
    <source>
        <dbReference type="Proteomes" id="UP000315525"/>
    </source>
</evidence>
<keyword evidence="4" id="KW-0547">Nucleotide-binding</keyword>
<evidence type="ECO:0000313" key="9">
    <source>
        <dbReference type="EMBL" id="TET45876.1"/>
    </source>
</evidence>
<evidence type="ECO:0000256" key="6">
    <source>
        <dbReference type="ARBA" id="ARBA00022840"/>
    </source>
</evidence>
<dbReference type="EMBL" id="SOJN01000074">
    <property type="protein sequence ID" value="TET45876.1"/>
    <property type="molecule type" value="Genomic_DNA"/>
</dbReference>
<dbReference type="PANTHER" id="PTHR43071:SF1">
    <property type="entry name" value="2-AMINO-4-HYDROXY-6-HYDROXYMETHYLDIHYDROPTERIDINE PYROPHOSPHOKINASE"/>
    <property type="match status" value="1"/>
</dbReference>
<keyword evidence="5 9" id="KW-0418">Kinase</keyword>
<dbReference type="AlphaFoldDB" id="A0A523UTN5"/>
<dbReference type="UniPathway" id="UPA00077">
    <property type="reaction ID" value="UER00155"/>
</dbReference>
<comment type="caution">
    <text evidence="9">The sequence shown here is derived from an EMBL/GenBank/DDBJ whole genome shotgun (WGS) entry which is preliminary data.</text>
</comment>
<dbReference type="GO" id="GO:0003848">
    <property type="term" value="F:2-amino-4-hydroxy-6-hydroxymethyldihydropteridine diphosphokinase activity"/>
    <property type="evidence" value="ECO:0007669"/>
    <property type="project" value="UniProtKB-EC"/>
</dbReference>
<name>A0A523UTN5_UNCT6</name>
<gene>
    <name evidence="9" type="primary">folK</name>
    <name evidence="9" type="ORF">E3J62_05970</name>
</gene>